<evidence type="ECO:0000259" key="2">
    <source>
        <dbReference type="SMART" id="SM00014"/>
    </source>
</evidence>
<dbReference type="InterPro" id="IPR036938">
    <property type="entry name" value="PAP2/HPO_sf"/>
</dbReference>
<dbReference type="PANTHER" id="PTHR14969:SF13">
    <property type="entry name" value="AT30094P"/>
    <property type="match status" value="1"/>
</dbReference>
<feature type="transmembrane region" description="Helical" evidence="1">
    <location>
        <begin position="165"/>
        <end position="187"/>
    </location>
</feature>
<evidence type="ECO:0000256" key="1">
    <source>
        <dbReference type="SAM" id="Phobius"/>
    </source>
</evidence>
<sequence length="223" mass="25598">MLNKRTFTLATNRFLFFSLIFLSIFTYTFAKFADELLEKELFKFDVMVMDWVQAWINPQLTWIMKFFTFIGSVNTIIFLVILSSILMVWQKKKWEALFLFFASAGGGLFNQLLKWIFQRQRPNVLRLIDVSGYSFPSGHAMGSIIFFGMIGYFLILFVEKKNIKIGIGILAALVIFMIGLSRVYLGVHYPSDVLAGFAAGGAWLLVSLIGLRIIVDLRNEKNK</sequence>
<dbReference type="SUPFAM" id="SSF48317">
    <property type="entry name" value="Acid phosphatase/Vanadium-dependent haloperoxidase"/>
    <property type="match status" value="1"/>
</dbReference>
<dbReference type="Gene3D" id="1.20.144.10">
    <property type="entry name" value="Phosphatidic acid phosphatase type 2/haloperoxidase"/>
    <property type="match status" value="2"/>
</dbReference>
<dbReference type="InterPro" id="IPR000326">
    <property type="entry name" value="PAP2/HPO"/>
</dbReference>
<comment type="caution">
    <text evidence="3">The sequence shown here is derived from an EMBL/GenBank/DDBJ whole genome shotgun (WGS) entry which is preliminary data.</text>
</comment>
<dbReference type="EMBL" id="JAMQKB010000004">
    <property type="protein sequence ID" value="MDC3424160.1"/>
    <property type="molecule type" value="Genomic_DNA"/>
</dbReference>
<dbReference type="AlphaFoldDB" id="A0A9X3WQY4"/>
<keyword evidence="4" id="KW-1185">Reference proteome</keyword>
<keyword evidence="1" id="KW-0812">Transmembrane</keyword>
<keyword evidence="1" id="KW-1133">Transmembrane helix</keyword>
<dbReference type="Pfam" id="PF01569">
    <property type="entry name" value="PAP2"/>
    <property type="match status" value="1"/>
</dbReference>
<keyword evidence="1" id="KW-0472">Membrane</keyword>
<name>A0A9X3WQY4_9BACI</name>
<dbReference type="RefSeq" id="WP_272435960.1">
    <property type="nucleotide sequence ID" value="NZ_JAMQKB010000004.1"/>
</dbReference>
<proteinExistence type="predicted"/>
<protein>
    <submittedName>
        <fullName evidence="3">Phosphatase PAP2 family protein</fullName>
    </submittedName>
</protein>
<feature type="transmembrane region" description="Helical" evidence="1">
    <location>
        <begin position="193"/>
        <end position="215"/>
    </location>
</feature>
<reference evidence="3" key="1">
    <citation type="submission" date="2022-06" db="EMBL/GenBank/DDBJ databases">
        <title>Aquibacillus sp. a new bacterium isolated from soil saline samples.</title>
        <authorList>
            <person name="Galisteo C."/>
            <person name="De La Haba R."/>
            <person name="Sanchez-Porro C."/>
            <person name="Ventosa A."/>
        </authorList>
    </citation>
    <scope>NUCLEOTIDE SEQUENCE</scope>
    <source>
        <strain evidence="3">3ASR75-11</strain>
    </source>
</reference>
<evidence type="ECO:0000313" key="3">
    <source>
        <dbReference type="EMBL" id="MDC3424160.1"/>
    </source>
</evidence>
<feature type="transmembrane region" description="Helical" evidence="1">
    <location>
        <begin position="137"/>
        <end position="158"/>
    </location>
</feature>
<dbReference type="PANTHER" id="PTHR14969">
    <property type="entry name" value="SPHINGOSINE-1-PHOSPHATE PHOSPHOHYDROLASE"/>
    <property type="match status" value="1"/>
</dbReference>
<dbReference type="Proteomes" id="UP001145050">
    <property type="component" value="Unassembled WGS sequence"/>
</dbReference>
<feature type="transmembrane region" description="Helical" evidence="1">
    <location>
        <begin position="66"/>
        <end position="89"/>
    </location>
</feature>
<feature type="transmembrane region" description="Helical" evidence="1">
    <location>
        <begin position="96"/>
        <end position="117"/>
    </location>
</feature>
<dbReference type="CDD" id="cd03392">
    <property type="entry name" value="PAP2_like_2"/>
    <property type="match status" value="1"/>
</dbReference>
<dbReference type="SMART" id="SM00014">
    <property type="entry name" value="acidPPc"/>
    <property type="match status" value="1"/>
</dbReference>
<feature type="domain" description="Phosphatidic acid phosphatase type 2/haloperoxidase" evidence="2">
    <location>
        <begin position="96"/>
        <end position="208"/>
    </location>
</feature>
<organism evidence="3 4">
    <name type="scientific">Terrihalobacillus insolitus</name>
    <dbReference type="NCBI Taxonomy" id="2950438"/>
    <lineage>
        <taxon>Bacteria</taxon>
        <taxon>Bacillati</taxon>
        <taxon>Bacillota</taxon>
        <taxon>Bacilli</taxon>
        <taxon>Bacillales</taxon>
        <taxon>Bacillaceae</taxon>
        <taxon>Terrihalobacillus</taxon>
    </lineage>
</organism>
<gene>
    <name evidence="3" type="ORF">NC797_06510</name>
</gene>
<accession>A0A9X3WQY4</accession>
<evidence type="ECO:0000313" key="4">
    <source>
        <dbReference type="Proteomes" id="UP001145050"/>
    </source>
</evidence>